<reference evidence="1 2" key="1">
    <citation type="submission" date="2020-08" db="EMBL/GenBank/DDBJ databases">
        <title>Genomic Encyclopedia of Type Strains, Phase IV (KMG-IV): sequencing the most valuable type-strain genomes for metagenomic binning, comparative biology and taxonomic classification.</title>
        <authorList>
            <person name="Goeker M."/>
        </authorList>
    </citation>
    <scope>NUCLEOTIDE SEQUENCE [LARGE SCALE GENOMIC DNA]</scope>
    <source>
        <strain evidence="1 2">DSM 26723</strain>
    </source>
</reference>
<dbReference type="Proteomes" id="UP000588068">
    <property type="component" value="Unassembled WGS sequence"/>
</dbReference>
<name>A0A841HLF8_9GAMM</name>
<dbReference type="Pfam" id="PF07394">
    <property type="entry name" value="DUF1501"/>
    <property type="match status" value="1"/>
</dbReference>
<dbReference type="PANTHER" id="PTHR43737:SF1">
    <property type="entry name" value="DUF1501 DOMAIN-CONTAINING PROTEIN"/>
    <property type="match status" value="1"/>
</dbReference>
<gene>
    <name evidence="1" type="ORF">HNQ60_001703</name>
</gene>
<evidence type="ECO:0000313" key="2">
    <source>
        <dbReference type="Proteomes" id="UP000588068"/>
    </source>
</evidence>
<dbReference type="EMBL" id="JACHHZ010000002">
    <property type="protein sequence ID" value="MBB6092825.1"/>
    <property type="molecule type" value="Genomic_DNA"/>
</dbReference>
<dbReference type="PROSITE" id="PS51318">
    <property type="entry name" value="TAT"/>
    <property type="match status" value="1"/>
</dbReference>
<accession>A0A841HLF8</accession>
<protein>
    <submittedName>
        <fullName evidence="1">Uncharacterized protein (DUF1501 family)</fullName>
    </submittedName>
</protein>
<dbReference type="PANTHER" id="PTHR43737">
    <property type="entry name" value="BLL7424 PROTEIN"/>
    <property type="match status" value="1"/>
</dbReference>
<proteinExistence type="predicted"/>
<dbReference type="AlphaFoldDB" id="A0A841HLF8"/>
<sequence length="396" mass="42063">MNMLRRTFLQSAFGASVAALTPRLLLADAATDSRFVLVILRGALDGLAAVPPYGDGNYATKRGALAITAPALRLNGLFALNPGLAQLHERYRSKELVVFHAAASPYRERSHFDGQDLLENGTTRPGVARDGWLNRALSVLPAARMRTTEQISVALSQNLPLVLRGENQVNSWAPSRLPEADADTLQRIADLYSTEPYFAERLQAAVASNEIAEGGMKGGGRDPLGQFNQLAAAAGRLLVTDDGARIAVIEASGWDTHANQGAEQGQLVNRLRVLDSGLDALRVSLGPAWNRTAVMVVTEFGRTVAVNGTRGTDHGTATCAFLVGGAVNGGKVIADWPGLATSSLHQGRDLAPTLDLRSVFKGVLATHLSVSESDLESKVFPDSRGASPLEGLMQRA</sequence>
<dbReference type="InterPro" id="IPR010869">
    <property type="entry name" value="DUF1501"/>
</dbReference>
<keyword evidence="2" id="KW-1185">Reference proteome</keyword>
<dbReference type="InterPro" id="IPR006311">
    <property type="entry name" value="TAT_signal"/>
</dbReference>
<organism evidence="1 2">
    <name type="scientific">Povalibacter uvarum</name>
    <dbReference type="NCBI Taxonomy" id="732238"/>
    <lineage>
        <taxon>Bacteria</taxon>
        <taxon>Pseudomonadati</taxon>
        <taxon>Pseudomonadota</taxon>
        <taxon>Gammaproteobacteria</taxon>
        <taxon>Steroidobacterales</taxon>
        <taxon>Steroidobacteraceae</taxon>
        <taxon>Povalibacter</taxon>
    </lineage>
</organism>
<evidence type="ECO:0000313" key="1">
    <source>
        <dbReference type="EMBL" id="MBB6092825.1"/>
    </source>
</evidence>
<comment type="caution">
    <text evidence="1">The sequence shown here is derived from an EMBL/GenBank/DDBJ whole genome shotgun (WGS) entry which is preliminary data.</text>
</comment>